<feature type="transmembrane region" description="Helical" evidence="5">
    <location>
        <begin position="202"/>
        <end position="223"/>
    </location>
</feature>
<evidence type="ECO:0000259" key="6">
    <source>
        <dbReference type="PROSITE" id="PS50850"/>
    </source>
</evidence>
<dbReference type="RefSeq" id="WP_344045298.1">
    <property type="nucleotide sequence ID" value="NZ_BAAAPB010000002.1"/>
</dbReference>
<dbReference type="Gene3D" id="1.20.1250.20">
    <property type="entry name" value="MFS general substrate transporter like domains"/>
    <property type="match status" value="1"/>
</dbReference>
<feature type="transmembrane region" description="Helical" evidence="5">
    <location>
        <begin position="50"/>
        <end position="70"/>
    </location>
</feature>
<reference evidence="7 8" key="1">
    <citation type="journal article" date="2019" name="Int. J. Syst. Evol. Microbiol.">
        <title>The Global Catalogue of Microorganisms (GCM) 10K type strain sequencing project: providing services to taxonomists for standard genome sequencing and annotation.</title>
        <authorList>
            <consortium name="The Broad Institute Genomics Platform"/>
            <consortium name="The Broad Institute Genome Sequencing Center for Infectious Disease"/>
            <person name="Wu L."/>
            <person name="Ma J."/>
        </authorList>
    </citation>
    <scope>NUCLEOTIDE SEQUENCE [LARGE SCALE GENOMIC DNA]</scope>
    <source>
        <strain evidence="7 8">JCM 15309</strain>
    </source>
</reference>
<sequence length="470" mass="47891">MLDRSLAPARTTAHSGLLPALLVVTLLTAMDQTIVATALPAIVGDVGGRASVGWVFAGYTLAMTVAMPLFGRLGDLRGRRTIYLSSIAAFVLASGACGVASDMHMLIALRILQGVAGGGVLVMSQAVVADAVPARERARFMAPVGLVFAVSSVISPLLGGTLTDTVGWRWIFWVNLPLGTLAWVLSYRAVPRARSAGRGGGLDVPGFVLYAVAITGLVVLATGQVADAGWLSARFLGWVGVTAVCGAGFAVRMLTHADPLIPIGVLRNRTVAVASCLGFVNGAAVFGLVGYLPTVVQSVLGLRPTMSGAILLALVLGMMVSTVTTGRWTSRTGHYRRLPLIGCLLGAGAMSWLATLDQSWGIGRAAAAIALLGLGAGFFMQVITIAAQDAAPPEHVGSSTSTVSLVRELGVTIGAASLGAAFAAHGTANDLGAGVETAVPAVFTALMLVLLGGAAVSLALPDRRLSAHVG</sequence>
<keyword evidence="4 5" id="KW-0472">Membrane</keyword>
<dbReference type="PANTHER" id="PTHR23501">
    <property type="entry name" value="MAJOR FACILITATOR SUPERFAMILY"/>
    <property type="match status" value="1"/>
</dbReference>
<evidence type="ECO:0000256" key="2">
    <source>
        <dbReference type="ARBA" id="ARBA00022692"/>
    </source>
</evidence>
<evidence type="ECO:0000256" key="3">
    <source>
        <dbReference type="ARBA" id="ARBA00022989"/>
    </source>
</evidence>
<feature type="transmembrane region" description="Helical" evidence="5">
    <location>
        <begin position="438"/>
        <end position="460"/>
    </location>
</feature>
<accession>A0ABN2R7F7</accession>
<feature type="transmembrane region" description="Helical" evidence="5">
    <location>
        <begin position="338"/>
        <end position="356"/>
    </location>
</feature>
<dbReference type="SUPFAM" id="SSF103473">
    <property type="entry name" value="MFS general substrate transporter"/>
    <property type="match status" value="1"/>
</dbReference>
<feature type="domain" description="Major facilitator superfamily (MFS) profile" evidence="6">
    <location>
        <begin position="17"/>
        <end position="464"/>
    </location>
</feature>
<protein>
    <submittedName>
        <fullName evidence="7">MDR family MFS transporter</fullName>
    </submittedName>
</protein>
<feature type="transmembrane region" description="Helical" evidence="5">
    <location>
        <begin position="170"/>
        <end position="190"/>
    </location>
</feature>
<comment type="subcellular location">
    <subcellularLocation>
        <location evidence="1">Cell membrane</location>
        <topology evidence="1">Multi-pass membrane protein</topology>
    </subcellularLocation>
</comment>
<feature type="transmembrane region" description="Helical" evidence="5">
    <location>
        <begin position="408"/>
        <end position="426"/>
    </location>
</feature>
<evidence type="ECO:0000313" key="8">
    <source>
        <dbReference type="Proteomes" id="UP001500571"/>
    </source>
</evidence>
<dbReference type="Gene3D" id="1.20.1720.10">
    <property type="entry name" value="Multidrug resistance protein D"/>
    <property type="match status" value="1"/>
</dbReference>
<feature type="transmembrane region" description="Helical" evidence="5">
    <location>
        <begin position="82"/>
        <end position="101"/>
    </location>
</feature>
<feature type="transmembrane region" description="Helical" evidence="5">
    <location>
        <begin position="362"/>
        <end position="387"/>
    </location>
</feature>
<comment type="caution">
    <text evidence="7">The sequence shown here is derived from an EMBL/GenBank/DDBJ whole genome shotgun (WGS) entry which is preliminary data.</text>
</comment>
<evidence type="ECO:0000256" key="4">
    <source>
        <dbReference type="ARBA" id="ARBA00023136"/>
    </source>
</evidence>
<dbReference type="PRINTS" id="PR01036">
    <property type="entry name" value="TCRTETB"/>
</dbReference>
<keyword evidence="8" id="KW-1185">Reference proteome</keyword>
<proteinExistence type="predicted"/>
<dbReference type="Pfam" id="PF07690">
    <property type="entry name" value="MFS_1"/>
    <property type="match status" value="1"/>
</dbReference>
<dbReference type="PANTHER" id="PTHR23501:SF197">
    <property type="entry name" value="COMD"/>
    <property type="match status" value="1"/>
</dbReference>
<evidence type="ECO:0000256" key="5">
    <source>
        <dbReference type="SAM" id="Phobius"/>
    </source>
</evidence>
<dbReference type="InterPro" id="IPR020846">
    <property type="entry name" value="MFS_dom"/>
</dbReference>
<keyword evidence="3 5" id="KW-1133">Transmembrane helix</keyword>
<evidence type="ECO:0000256" key="1">
    <source>
        <dbReference type="ARBA" id="ARBA00004651"/>
    </source>
</evidence>
<feature type="transmembrane region" description="Helical" evidence="5">
    <location>
        <begin position="107"/>
        <end position="128"/>
    </location>
</feature>
<organism evidence="7 8">
    <name type="scientific">Nocardioides panacihumi</name>
    <dbReference type="NCBI Taxonomy" id="400774"/>
    <lineage>
        <taxon>Bacteria</taxon>
        <taxon>Bacillati</taxon>
        <taxon>Actinomycetota</taxon>
        <taxon>Actinomycetes</taxon>
        <taxon>Propionibacteriales</taxon>
        <taxon>Nocardioidaceae</taxon>
        <taxon>Nocardioides</taxon>
    </lineage>
</organism>
<feature type="transmembrane region" description="Helical" evidence="5">
    <location>
        <begin position="271"/>
        <end position="293"/>
    </location>
</feature>
<evidence type="ECO:0000313" key="7">
    <source>
        <dbReference type="EMBL" id="GAA1964608.1"/>
    </source>
</evidence>
<dbReference type="InterPro" id="IPR011701">
    <property type="entry name" value="MFS"/>
</dbReference>
<dbReference type="Proteomes" id="UP001500571">
    <property type="component" value="Unassembled WGS sequence"/>
</dbReference>
<dbReference type="EMBL" id="BAAAPB010000002">
    <property type="protein sequence ID" value="GAA1964608.1"/>
    <property type="molecule type" value="Genomic_DNA"/>
</dbReference>
<name>A0ABN2R7F7_9ACTN</name>
<keyword evidence="2 5" id="KW-0812">Transmembrane</keyword>
<gene>
    <name evidence="7" type="ORF">GCM10009798_26020</name>
</gene>
<dbReference type="PROSITE" id="PS50850">
    <property type="entry name" value="MFS"/>
    <property type="match status" value="1"/>
</dbReference>
<feature type="transmembrane region" description="Helical" evidence="5">
    <location>
        <begin position="140"/>
        <end position="158"/>
    </location>
</feature>
<feature type="transmembrane region" description="Helical" evidence="5">
    <location>
        <begin position="235"/>
        <end position="251"/>
    </location>
</feature>
<feature type="transmembrane region" description="Helical" evidence="5">
    <location>
        <begin position="305"/>
        <end position="326"/>
    </location>
</feature>
<dbReference type="InterPro" id="IPR036259">
    <property type="entry name" value="MFS_trans_sf"/>
</dbReference>